<keyword evidence="1" id="KW-0812">Transmembrane</keyword>
<dbReference type="RefSeq" id="WP_316888257.1">
    <property type="nucleotide sequence ID" value="NZ_CATWAR010000001.1"/>
</dbReference>
<reference evidence="2 3" key="1">
    <citation type="submission" date="2023-07" db="EMBL/GenBank/DDBJ databases">
        <authorList>
            <person name="Peeters C."/>
        </authorList>
    </citation>
    <scope>NUCLEOTIDE SEQUENCE [LARGE SCALE GENOMIC DNA]</scope>
    <source>
        <strain evidence="2 3">R-16034</strain>
    </source>
</reference>
<evidence type="ECO:0000313" key="3">
    <source>
        <dbReference type="Proteomes" id="UP001189225"/>
    </source>
</evidence>
<dbReference type="Proteomes" id="UP001189225">
    <property type="component" value="Unassembled WGS sequence"/>
</dbReference>
<evidence type="ECO:0008006" key="4">
    <source>
        <dbReference type="Google" id="ProtNLM"/>
    </source>
</evidence>
<dbReference type="NCBIfam" id="TIGR02532">
    <property type="entry name" value="IV_pilin_GFxxxE"/>
    <property type="match status" value="1"/>
</dbReference>
<keyword evidence="1" id="KW-1133">Transmembrane helix</keyword>
<keyword evidence="1" id="KW-0472">Membrane</keyword>
<comment type="caution">
    <text evidence="2">The sequence shown here is derived from an EMBL/GenBank/DDBJ whole genome shotgun (WGS) entry which is preliminary data.</text>
</comment>
<evidence type="ECO:0000256" key="1">
    <source>
        <dbReference type="SAM" id="Phobius"/>
    </source>
</evidence>
<keyword evidence="3" id="KW-1185">Reference proteome</keyword>
<accession>A0AB72X614</accession>
<dbReference type="InterPro" id="IPR012902">
    <property type="entry name" value="N_methyl_site"/>
</dbReference>
<proteinExistence type="predicted"/>
<dbReference type="GO" id="GO:0043683">
    <property type="term" value="P:type IV pilus assembly"/>
    <property type="evidence" value="ECO:0007669"/>
    <property type="project" value="InterPro"/>
</dbReference>
<dbReference type="Pfam" id="PF07963">
    <property type="entry name" value="N_methyl"/>
    <property type="match status" value="1"/>
</dbReference>
<dbReference type="EMBL" id="CATWHI010000006">
    <property type="protein sequence ID" value="CAJ0744127.1"/>
    <property type="molecule type" value="Genomic_DNA"/>
</dbReference>
<evidence type="ECO:0000313" key="2">
    <source>
        <dbReference type="EMBL" id="CAJ0744127.1"/>
    </source>
</evidence>
<name>A0AB72X614_9RALS</name>
<dbReference type="AlphaFoldDB" id="A0AB72X614"/>
<gene>
    <name evidence="2" type="ORF">R16034_04143</name>
</gene>
<dbReference type="PROSITE" id="PS00409">
    <property type="entry name" value="PROKAR_NTER_METHYL"/>
    <property type="match status" value="1"/>
</dbReference>
<sequence>MPSAMYRRNRMRGFSLVELMVALVISLLVLVATVSFYLMTKSTYTTIDDSSNLEERGQFALGLIARALRQTAYTPTSPDGGTLQPSINDPDVASISGLDGCDNPPAGERLTACGTGGTNTTNDAIEIRFFGSGTAADRTVPDNTIFDCSGQGVAEATSADTVSTQRGLSILFIQQANGNSFLACKFRRRDAAGHEITGTTDEKDFVTLQLVPGVESLQFLYGVSTDGDTVPEVYKRASSMSPDDWKSVYAVKIGMVIRADNNTSADTSQTQSYTLFGSQYGDGEGTYKPTQNLGSARRMFTTTVQTRNYQICYKDDPRCF</sequence>
<dbReference type="InterPro" id="IPR032092">
    <property type="entry name" value="PilW"/>
</dbReference>
<protein>
    <recommendedName>
        <fullName evidence="4">Prepilin-type N-terminal cleavage/methylation domain-containing protein</fullName>
    </recommendedName>
</protein>
<dbReference type="Pfam" id="PF16074">
    <property type="entry name" value="PilW"/>
    <property type="match status" value="1"/>
</dbReference>
<organism evidence="2 3">
    <name type="scientific">Ralstonia edaphi</name>
    <dbReference type="NCBI Taxonomy" id="3058599"/>
    <lineage>
        <taxon>Bacteria</taxon>
        <taxon>Pseudomonadati</taxon>
        <taxon>Pseudomonadota</taxon>
        <taxon>Betaproteobacteria</taxon>
        <taxon>Burkholderiales</taxon>
        <taxon>Burkholderiaceae</taxon>
        <taxon>Ralstonia</taxon>
    </lineage>
</organism>
<feature type="transmembrane region" description="Helical" evidence="1">
    <location>
        <begin position="20"/>
        <end position="39"/>
    </location>
</feature>